<dbReference type="AlphaFoldDB" id="A0A9D5R819"/>
<dbReference type="NCBIfam" id="TIGR01007">
    <property type="entry name" value="eps_fam"/>
    <property type="match status" value="1"/>
</dbReference>
<evidence type="ECO:0000259" key="10">
    <source>
        <dbReference type="Pfam" id="PF13614"/>
    </source>
</evidence>
<evidence type="ECO:0000256" key="6">
    <source>
        <dbReference type="ARBA" id="ARBA00022840"/>
    </source>
</evidence>
<feature type="region of interest" description="Disordered" evidence="9">
    <location>
        <begin position="1"/>
        <end position="23"/>
    </location>
</feature>
<keyword evidence="12" id="KW-1185">Reference proteome</keyword>
<evidence type="ECO:0000313" key="12">
    <source>
        <dbReference type="Proteomes" id="UP000806542"/>
    </source>
</evidence>
<dbReference type="EC" id="2.7.10.2" evidence="2"/>
<dbReference type="GO" id="GO:0005524">
    <property type="term" value="F:ATP binding"/>
    <property type="evidence" value="ECO:0007669"/>
    <property type="project" value="UniProtKB-KW"/>
</dbReference>
<comment type="similarity">
    <text evidence="1">Belongs to the CpsD/CapB family.</text>
</comment>
<organism evidence="11 12">
    <name type="scientific">Ructibacterium gallinarum</name>
    <dbReference type="NCBI Taxonomy" id="2779355"/>
    <lineage>
        <taxon>Bacteria</taxon>
        <taxon>Bacillati</taxon>
        <taxon>Bacillota</taxon>
        <taxon>Clostridia</taxon>
        <taxon>Eubacteriales</taxon>
        <taxon>Oscillospiraceae</taxon>
        <taxon>Ructibacterium</taxon>
    </lineage>
</organism>
<proteinExistence type="inferred from homology"/>
<dbReference type="GO" id="GO:0004715">
    <property type="term" value="F:non-membrane spanning protein tyrosine kinase activity"/>
    <property type="evidence" value="ECO:0007669"/>
    <property type="project" value="UniProtKB-EC"/>
</dbReference>
<feature type="compositionally biased region" description="Basic residues" evidence="9">
    <location>
        <begin position="1"/>
        <end position="16"/>
    </location>
</feature>
<evidence type="ECO:0000256" key="9">
    <source>
        <dbReference type="SAM" id="MobiDB-lite"/>
    </source>
</evidence>
<reference evidence="11" key="1">
    <citation type="submission" date="2020-10" db="EMBL/GenBank/DDBJ databases">
        <title>ChiBAC.</title>
        <authorList>
            <person name="Zenner C."/>
            <person name="Hitch T.C.A."/>
            <person name="Clavel T."/>
        </authorList>
    </citation>
    <scope>NUCLEOTIDE SEQUENCE</scope>
    <source>
        <strain evidence="11">DSM 107454</strain>
    </source>
</reference>
<dbReference type="GO" id="GO:0005886">
    <property type="term" value="C:plasma membrane"/>
    <property type="evidence" value="ECO:0007669"/>
    <property type="project" value="TreeGrafter"/>
</dbReference>
<dbReference type="PANTHER" id="PTHR32309">
    <property type="entry name" value="TYROSINE-PROTEIN KINASE"/>
    <property type="match status" value="1"/>
</dbReference>
<accession>A0A9D5R819</accession>
<dbReference type="InterPro" id="IPR025669">
    <property type="entry name" value="AAA_dom"/>
</dbReference>
<keyword evidence="6" id="KW-0067">ATP-binding</keyword>
<dbReference type="EMBL" id="JADCKB010000005">
    <property type="protein sequence ID" value="MBE5039507.1"/>
    <property type="molecule type" value="Genomic_DNA"/>
</dbReference>
<protein>
    <recommendedName>
        <fullName evidence="2">non-specific protein-tyrosine kinase</fullName>
        <ecNumber evidence="2">2.7.10.2</ecNumber>
    </recommendedName>
</protein>
<sequence>MTGGQKKGRKKFWRLKKKEEGRPQDKILSKDTPFYTKEAYKALRTNLIFSLPDAGSKVIIITSASPGEGKSTNSLNLAITFAEMGAKVCLVDCDLRMPKLAGLMSQKGVPGLSNTLVHLNSLEEVLRHTKYENLDCIYAGEIPPNPAELLVSEKMDEILTSLRERYDYIFLDTPPVNTVTDVSLLAGKANGTVLVVRQGVTVKEDLSEAVHQLTFVKAKVLGVILNDTVQNGSKGYRYDKGRYAMEESSAGKKAEG</sequence>
<dbReference type="InterPro" id="IPR050445">
    <property type="entry name" value="Bact_polysacc_biosynth/exp"/>
</dbReference>
<feature type="domain" description="AAA" evidence="10">
    <location>
        <begin position="57"/>
        <end position="197"/>
    </location>
</feature>
<dbReference type="InterPro" id="IPR027417">
    <property type="entry name" value="P-loop_NTPase"/>
</dbReference>
<evidence type="ECO:0000256" key="5">
    <source>
        <dbReference type="ARBA" id="ARBA00022777"/>
    </source>
</evidence>
<dbReference type="CDD" id="cd05387">
    <property type="entry name" value="BY-kinase"/>
    <property type="match status" value="1"/>
</dbReference>
<comment type="caution">
    <text evidence="11">The sequence shown here is derived from an EMBL/GenBank/DDBJ whole genome shotgun (WGS) entry which is preliminary data.</text>
</comment>
<dbReference type="SUPFAM" id="SSF52540">
    <property type="entry name" value="P-loop containing nucleoside triphosphate hydrolases"/>
    <property type="match status" value="1"/>
</dbReference>
<dbReference type="Proteomes" id="UP000806542">
    <property type="component" value="Unassembled WGS sequence"/>
</dbReference>
<dbReference type="PANTHER" id="PTHR32309:SF13">
    <property type="entry name" value="FERRIC ENTEROBACTIN TRANSPORT PROTEIN FEPE"/>
    <property type="match status" value="1"/>
</dbReference>
<evidence type="ECO:0000256" key="1">
    <source>
        <dbReference type="ARBA" id="ARBA00007316"/>
    </source>
</evidence>
<evidence type="ECO:0000256" key="8">
    <source>
        <dbReference type="ARBA" id="ARBA00051245"/>
    </source>
</evidence>
<evidence type="ECO:0000256" key="7">
    <source>
        <dbReference type="ARBA" id="ARBA00023137"/>
    </source>
</evidence>
<keyword evidence="3" id="KW-0808">Transferase</keyword>
<dbReference type="Gene3D" id="3.40.50.300">
    <property type="entry name" value="P-loop containing nucleotide triphosphate hydrolases"/>
    <property type="match status" value="1"/>
</dbReference>
<keyword evidence="5 11" id="KW-0418">Kinase</keyword>
<name>A0A9D5R819_9FIRM</name>
<keyword evidence="7" id="KW-0829">Tyrosine-protein kinase</keyword>
<evidence type="ECO:0000256" key="3">
    <source>
        <dbReference type="ARBA" id="ARBA00022679"/>
    </source>
</evidence>
<comment type="catalytic activity">
    <reaction evidence="8">
        <text>L-tyrosyl-[protein] + ATP = O-phospho-L-tyrosyl-[protein] + ADP + H(+)</text>
        <dbReference type="Rhea" id="RHEA:10596"/>
        <dbReference type="Rhea" id="RHEA-COMP:10136"/>
        <dbReference type="Rhea" id="RHEA-COMP:20101"/>
        <dbReference type="ChEBI" id="CHEBI:15378"/>
        <dbReference type="ChEBI" id="CHEBI:30616"/>
        <dbReference type="ChEBI" id="CHEBI:46858"/>
        <dbReference type="ChEBI" id="CHEBI:61978"/>
        <dbReference type="ChEBI" id="CHEBI:456216"/>
        <dbReference type="EC" id="2.7.10.2"/>
    </reaction>
</comment>
<gene>
    <name evidence="11" type="ORF">INF28_03395</name>
</gene>
<evidence type="ECO:0000256" key="2">
    <source>
        <dbReference type="ARBA" id="ARBA00011903"/>
    </source>
</evidence>
<dbReference type="Pfam" id="PF13614">
    <property type="entry name" value="AAA_31"/>
    <property type="match status" value="1"/>
</dbReference>
<evidence type="ECO:0000313" key="11">
    <source>
        <dbReference type="EMBL" id="MBE5039507.1"/>
    </source>
</evidence>
<dbReference type="InterPro" id="IPR005702">
    <property type="entry name" value="Wzc-like_C"/>
</dbReference>
<evidence type="ECO:0000256" key="4">
    <source>
        <dbReference type="ARBA" id="ARBA00022741"/>
    </source>
</evidence>
<keyword evidence="4" id="KW-0547">Nucleotide-binding</keyword>